<keyword evidence="3" id="KW-1185">Reference proteome</keyword>
<dbReference type="InterPro" id="IPR000683">
    <property type="entry name" value="Gfo/Idh/MocA-like_OxRdtase_N"/>
</dbReference>
<protein>
    <submittedName>
        <fullName evidence="2">NAD(P)-binding protein</fullName>
    </submittedName>
</protein>
<dbReference type="PANTHER" id="PTHR43708:SF1">
    <property type="entry name" value="GALACTOSE_LACTOSE METABOLISM REGULATORY PROTEIN GAL80"/>
    <property type="match status" value="1"/>
</dbReference>
<sequence>MAPVRVAFIGFSASAKTSWAGDAHLPYPLSTIGRSHYEIVALLNSIVAASEASKKHFQLPSTVKAYGDSSTLAKNPNVDLVVCCTRADVHYSTILPSLRTGKKVFIEWPLAENIEKAQQLLETARSNGVDPSAYIIGLQGRVSPIASHIQEILASGTIGTVLSSQVIAFGHLLPRDALPESLVYFADRAVGG</sequence>
<feature type="domain" description="Gfo/Idh/MocA-like oxidoreductase N-terminal" evidence="1">
    <location>
        <begin position="5"/>
        <end position="129"/>
    </location>
</feature>
<dbReference type="Gene3D" id="3.40.50.720">
    <property type="entry name" value="NAD(P)-binding Rossmann-like Domain"/>
    <property type="match status" value="1"/>
</dbReference>
<dbReference type="SUPFAM" id="SSF51735">
    <property type="entry name" value="NAD(P)-binding Rossmann-fold domains"/>
    <property type="match status" value="1"/>
</dbReference>
<evidence type="ECO:0000259" key="1">
    <source>
        <dbReference type="Pfam" id="PF01408"/>
    </source>
</evidence>
<dbReference type="Pfam" id="PF01408">
    <property type="entry name" value="GFO_IDH_MocA"/>
    <property type="match status" value="1"/>
</dbReference>
<dbReference type="EMBL" id="ML978169">
    <property type="protein sequence ID" value="KAF2033004.1"/>
    <property type="molecule type" value="Genomic_DNA"/>
</dbReference>
<evidence type="ECO:0000313" key="3">
    <source>
        <dbReference type="Proteomes" id="UP000799777"/>
    </source>
</evidence>
<dbReference type="InterPro" id="IPR036291">
    <property type="entry name" value="NAD(P)-bd_dom_sf"/>
</dbReference>
<feature type="non-terminal residue" evidence="2">
    <location>
        <position position="192"/>
    </location>
</feature>
<dbReference type="AlphaFoldDB" id="A0A9P4HEW9"/>
<proteinExistence type="predicted"/>
<organism evidence="2 3">
    <name type="scientific">Setomelanomma holmii</name>
    <dbReference type="NCBI Taxonomy" id="210430"/>
    <lineage>
        <taxon>Eukaryota</taxon>
        <taxon>Fungi</taxon>
        <taxon>Dikarya</taxon>
        <taxon>Ascomycota</taxon>
        <taxon>Pezizomycotina</taxon>
        <taxon>Dothideomycetes</taxon>
        <taxon>Pleosporomycetidae</taxon>
        <taxon>Pleosporales</taxon>
        <taxon>Pleosporineae</taxon>
        <taxon>Phaeosphaeriaceae</taxon>
        <taxon>Setomelanomma</taxon>
    </lineage>
</organism>
<gene>
    <name evidence="2" type="ORF">EK21DRAFT_51200</name>
</gene>
<dbReference type="Proteomes" id="UP000799777">
    <property type="component" value="Unassembled WGS sequence"/>
</dbReference>
<dbReference type="PANTHER" id="PTHR43708">
    <property type="entry name" value="CONSERVED EXPRESSED OXIDOREDUCTASE (EUROFUNG)"/>
    <property type="match status" value="1"/>
</dbReference>
<dbReference type="OrthoDB" id="446809at2759"/>
<evidence type="ECO:0000313" key="2">
    <source>
        <dbReference type="EMBL" id="KAF2033004.1"/>
    </source>
</evidence>
<dbReference type="InterPro" id="IPR051317">
    <property type="entry name" value="Gfo/Idh/MocA_oxidoreduct"/>
</dbReference>
<reference evidence="2" key="1">
    <citation type="journal article" date="2020" name="Stud. Mycol.">
        <title>101 Dothideomycetes genomes: a test case for predicting lifestyles and emergence of pathogens.</title>
        <authorList>
            <person name="Haridas S."/>
            <person name="Albert R."/>
            <person name="Binder M."/>
            <person name="Bloem J."/>
            <person name="Labutti K."/>
            <person name="Salamov A."/>
            <person name="Andreopoulos B."/>
            <person name="Baker S."/>
            <person name="Barry K."/>
            <person name="Bills G."/>
            <person name="Bluhm B."/>
            <person name="Cannon C."/>
            <person name="Castanera R."/>
            <person name="Culley D."/>
            <person name="Daum C."/>
            <person name="Ezra D."/>
            <person name="Gonzalez J."/>
            <person name="Henrissat B."/>
            <person name="Kuo A."/>
            <person name="Liang C."/>
            <person name="Lipzen A."/>
            <person name="Lutzoni F."/>
            <person name="Magnuson J."/>
            <person name="Mondo S."/>
            <person name="Nolan M."/>
            <person name="Ohm R."/>
            <person name="Pangilinan J."/>
            <person name="Park H.-J."/>
            <person name="Ramirez L."/>
            <person name="Alfaro M."/>
            <person name="Sun H."/>
            <person name="Tritt A."/>
            <person name="Yoshinaga Y."/>
            <person name="Zwiers L.-H."/>
            <person name="Turgeon B."/>
            <person name="Goodwin S."/>
            <person name="Spatafora J."/>
            <person name="Crous P."/>
            <person name="Grigoriev I."/>
        </authorList>
    </citation>
    <scope>NUCLEOTIDE SEQUENCE</scope>
    <source>
        <strain evidence="2">CBS 110217</strain>
    </source>
</reference>
<accession>A0A9P4HEW9</accession>
<name>A0A9P4HEW9_9PLEO</name>
<comment type="caution">
    <text evidence="2">The sequence shown here is derived from an EMBL/GenBank/DDBJ whole genome shotgun (WGS) entry which is preliminary data.</text>
</comment>
<dbReference type="GO" id="GO:0000166">
    <property type="term" value="F:nucleotide binding"/>
    <property type="evidence" value="ECO:0007669"/>
    <property type="project" value="InterPro"/>
</dbReference>